<dbReference type="Proteomes" id="UP000626210">
    <property type="component" value="Unassembled WGS sequence"/>
</dbReference>
<dbReference type="SUPFAM" id="SSF51695">
    <property type="entry name" value="PLC-like phosphodiesterases"/>
    <property type="match status" value="1"/>
</dbReference>
<evidence type="ECO:0000256" key="7">
    <source>
        <dbReference type="SAM" id="SignalP"/>
    </source>
</evidence>
<name>A0ABQ3GDW1_9BURK</name>
<evidence type="ECO:0000256" key="4">
    <source>
        <dbReference type="ARBA" id="ARBA00022798"/>
    </source>
</evidence>
<dbReference type="PANTHER" id="PTHR43620">
    <property type="entry name" value="GLYCEROPHOSPHORYL DIESTER PHOSPHODIESTERASE"/>
    <property type="match status" value="1"/>
</dbReference>
<feature type="domain" description="GP-PDE" evidence="8">
    <location>
        <begin position="46"/>
        <end position="395"/>
    </location>
</feature>
<evidence type="ECO:0000313" key="10">
    <source>
        <dbReference type="Proteomes" id="UP000626210"/>
    </source>
</evidence>
<evidence type="ECO:0000256" key="5">
    <source>
        <dbReference type="ARBA" id="ARBA00022801"/>
    </source>
</evidence>
<keyword evidence="5 9" id="KW-0378">Hydrolase</keyword>
<comment type="similarity">
    <text evidence="1">Belongs to the glycerophosphoryl diester phosphodiesterase family.</text>
</comment>
<dbReference type="PROSITE" id="PS51257">
    <property type="entry name" value="PROKAR_LIPOPROTEIN"/>
    <property type="match status" value="1"/>
</dbReference>
<comment type="catalytic activity">
    <reaction evidence="6">
        <text>a sn-glycero-3-phosphodiester + H2O = an alcohol + sn-glycerol 3-phosphate + H(+)</text>
        <dbReference type="Rhea" id="RHEA:12969"/>
        <dbReference type="ChEBI" id="CHEBI:15377"/>
        <dbReference type="ChEBI" id="CHEBI:15378"/>
        <dbReference type="ChEBI" id="CHEBI:30879"/>
        <dbReference type="ChEBI" id="CHEBI:57597"/>
        <dbReference type="ChEBI" id="CHEBI:83408"/>
        <dbReference type="EC" id="3.1.4.46"/>
    </reaction>
</comment>
<keyword evidence="10" id="KW-1185">Reference proteome</keyword>
<comment type="caution">
    <text evidence="9">The sequence shown here is derived from an EMBL/GenBank/DDBJ whole genome shotgun (WGS) entry which is preliminary data.</text>
</comment>
<evidence type="ECO:0000259" key="8">
    <source>
        <dbReference type="PROSITE" id="PS51704"/>
    </source>
</evidence>
<dbReference type="EMBL" id="BMYK01000033">
    <property type="protein sequence ID" value="GHD00937.1"/>
    <property type="molecule type" value="Genomic_DNA"/>
</dbReference>
<dbReference type="InterPro" id="IPR017946">
    <property type="entry name" value="PLC-like_Pdiesterase_TIM-brl"/>
</dbReference>
<dbReference type="EC" id="3.1.4.46" evidence="2"/>
<gene>
    <name evidence="9" type="ORF">GCM10007320_58910</name>
</gene>
<dbReference type="InterPro" id="IPR030395">
    <property type="entry name" value="GP_PDE_dom"/>
</dbReference>
<dbReference type="Gene3D" id="3.20.20.190">
    <property type="entry name" value="Phosphatidylinositol (PI) phosphodiesterase"/>
    <property type="match status" value="1"/>
</dbReference>
<proteinExistence type="inferred from homology"/>
<reference evidence="10" key="1">
    <citation type="journal article" date="2019" name="Int. J. Syst. Evol. Microbiol.">
        <title>The Global Catalogue of Microorganisms (GCM) 10K type strain sequencing project: providing services to taxonomists for standard genome sequencing and annotation.</title>
        <authorList>
            <consortium name="The Broad Institute Genomics Platform"/>
            <consortium name="The Broad Institute Genome Sequencing Center for Infectious Disease"/>
            <person name="Wu L."/>
            <person name="Ma J."/>
        </authorList>
    </citation>
    <scope>NUCLEOTIDE SEQUENCE [LARGE SCALE GENOMIC DNA]</scope>
    <source>
        <strain evidence="10">KCTC 23314</strain>
    </source>
</reference>
<feature type="signal peptide" evidence="7">
    <location>
        <begin position="1"/>
        <end position="25"/>
    </location>
</feature>
<evidence type="ECO:0000256" key="1">
    <source>
        <dbReference type="ARBA" id="ARBA00007277"/>
    </source>
</evidence>
<accession>A0ABQ3GDW1</accession>
<dbReference type="CDD" id="cd08602">
    <property type="entry name" value="GDPD_ScGlpQ1_like"/>
    <property type="match status" value="1"/>
</dbReference>
<evidence type="ECO:0000313" key="9">
    <source>
        <dbReference type="EMBL" id="GHD00937.1"/>
    </source>
</evidence>
<evidence type="ECO:0000256" key="3">
    <source>
        <dbReference type="ARBA" id="ARBA00022729"/>
    </source>
</evidence>
<evidence type="ECO:0000256" key="6">
    <source>
        <dbReference type="ARBA" id="ARBA00047512"/>
    </source>
</evidence>
<keyword evidence="3 7" id="KW-0732">Signal</keyword>
<dbReference type="GO" id="GO:0016787">
    <property type="term" value="F:hydrolase activity"/>
    <property type="evidence" value="ECO:0007669"/>
    <property type="project" value="UniProtKB-KW"/>
</dbReference>
<protein>
    <recommendedName>
        <fullName evidence="2">glycerophosphodiester phosphodiesterase</fullName>
        <ecNumber evidence="2">3.1.4.46</ecNumber>
    </recommendedName>
</protein>
<evidence type="ECO:0000256" key="2">
    <source>
        <dbReference type="ARBA" id="ARBA00012247"/>
    </source>
</evidence>
<dbReference type="PANTHER" id="PTHR43620:SF7">
    <property type="entry name" value="GLYCEROPHOSPHODIESTER PHOSPHODIESTERASE GDPD5-RELATED"/>
    <property type="match status" value="1"/>
</dbReference>
<feature type="chain" id="PRO_5045040202" description="glycerophosphodiester phosphodiesterase" evidence="7">
    <location>
        <begin position="26"/>
        <end position="395"/>
    </location>
</feature>
<organism evidence="9 10">
    <name type="scientific">Pseudorhodoferax aquiterrae</name>
    <dbReference type="NCBI Taxonomy" id="747304"/>
    <lineage>
        <taxon>Bacteria</taxon>
        <taxon>Pseudomonadati</taxon>
        <taxon>Pseudomonadota</taxon>
        <taxon>Betaproteobacteria</taxon>
        <taxon>Burkholderiales</taxon>
        <taxon>Comamonadaceae</taxon>
    </lineage>
</organism>
<dbReference type="Pfam" id="PF03009">
    <property type="entry name" value="GDPD"/>
    <property type="match status" value="1"/>
</dbReference>
<dbReference type="PROSITE" id="PS51704">
    <property type="entry name" value="GP_PDE"/>
    <property type="match status" value="1"/>
</dbReference>
<keyword evidence="4" id="KW-0319">Glycerol metabolism</keyword>
<dbReference type="RefSeq" id="WP_189690442.1">
    <property type="nucleotide sequence ID" value="NZ_BMYK01000033.1"/>
</dbReference>
<sequence length="395" mass="43253">MPPLNQRPFLRVTLRPLAATLAACALLSACGGGGGDDYPTLSGDKPLVVGHRGASGYRPEHTLASYQLAIDMGADFIEPDLVATKDGVLVARHEPNITNTTDVATRPEFADRKTTKVVDGVSEEGWFASDFTLAELKTLFAKQANPARDQSYNQQFRIPTLQEVLNLAKSESARLGRTVGVIPETKHPTFHANLNLKLEDRLLDLLASYGYTQKSSPVIVQSFEVSNLKYLRSKSQIRLVQLVDGDSVDKNGQMQLVAPYDKPYDFAVAGDPRTFASLLTPEGLREVKTYADIIGPWKPYLIPTKQVDANNDGQPDDLNGDGKIDERDRVVMPVTNVIKDAHAAGLMVVPYTFRNEVTGLPSDDKGDPVNEYKRFYAAGVDGVFSDFPDTALKAR</sequence>